<sequence>MPKTTESKKPTKPNKRNPKKQFSPPIKRPWRSCRSKNTTPTSPSTASTSSSSSSERDWSELPGPALHAVLLLLDMVDHLSFRATCQRWRSASILAEREYDASRAPSLLISIWTHRDLYHLYSVSGGRTYMMKKLQELPGRRCIGSSKGYLILVDEETEKPSLVDPFSTVRIDFPKPPHPLISTRFSGDSVLFSSDGRLIQYCRPGDAEWTVCDFNKLDVLNSGGFVSGGVYVVTEQRQLVALDFDRMGLKMTVLRALPPPEVDLVDGVVHLVDSDDELLMLYFHVDWRTNLVGKLAVYRLDFTKWLWTKLDSLGGRSLFVSFRRWCVSVTSMLRRGGRGDCVYFVGHIAKSIEVLSLNGTLLDVINISAPVCGLPVWICPSLCIC</sequence>
<dbReference type="Pfam" id="PF03478">
    <property type="entry name" value="Beta-prop_KIB1-4"/>
    <property type="match status" value="1"/>
</dbReference>
<dbReference type="InterPro" id="IPR001810">
    <property type="entry name" value="F-box_dom"/>
</dbReference>
<feature type="compositionally biased region" description="Low complexity" evidence="1">
    <location>
        <begin position="38"/>
        <end position="53"/>
    </location>
</feature>
<evidence type="ECO:0000313" key="4">
    <source>
        <dbReference type="EMBL" id="KAK1290448.1"/>
    </source>
</evidence>
<accession>A0AAV9CQE3</accession>
<evidence type="ECO:0000256" key="1">
    <source>
        <dbReference type="SAM" id="MobiDB-lite"/>
    </source>
</evidence>
<dbReference type="PANTHER" id="PTHR33110:SF71">
    <property type="entry name" value="F-BOX_KELCH-REPEAT PROTEIN"/>
    <property type="match status" value="1"/>
</dbReference>
<evidence type="ECO:0000259" key="3">
    <source>
        <dbReference type="Pfam" id="PF03478"/>
    </source>
</evidence>
<dbReference type="AlphaFoldDB" id="A0AAV9CQE3"/>
<feature type="domain" description="F-box" evidence="2">
    <location>
        <begin position="58"/>
        <end position="91"/>
    </location>
</feature>
<gene>
    <name evidence="4" type="ORF">QJS10_CPB18g01965</name>
</gene>
<dbReference type="Gene3D" id="1.20.1280.50">
    <property type="match status" value="1"/>
</dbReference>
<dbReference type="Proteomes" id="UP001180020">
    <property type="component" value="Unassembled WGS sequence"/>
</dbReference>
<reference evidence="4" key="1">
    <citation type="journal article" date="2023" name="Nat. Commun.">
        <title>Diploid and tetraploid genomes of Acorus and the evolution of monocots.</title>
        <authorList>
            <person name="Ma L."/>
            <person name="Liu K.W."/>
            <person name="Li Z."/>
            <person name="Hsiao Y.Y."/>
            <person name="Qi Y."/>
            <person name="Fu T."/>
            <person name="Tang G.D."/>
            <person name="Zhang D."/>
            <person name="Sun W.H."/>
            <person name="Liu D.K."/>
            <person name="Li Y."/>
            <person name="Chen G.Z."/>
            <person name="Liu X.D."/>
            <person name="Liao X.Y."/>
            <person name="Jiang Y.T."/>
            <person name="Yu X."/>
            <person name="Hao Y."/>
            <person name="Huang J."/>
            <person name="Zhao X.W."/>
            <person name="Ke S."/>
            <person name="Chen Y.Y."/>
            <person name="Wu W.L."/>
            <person name="Hsu J.L."/>
            <person name="Lin Y.F."/>
            <person name="Huang M.D."/>
            <person name="Li C.Y."/>
            <person name="Huang L."/>
            <person name="Wang Z.W."/>
            <person name="Zhao X."/>
            <person name="Zhong W.Y."/>
            <person name="Peng D.H."/>
            <person name="Ahmad S."/>
            <person name="Lan S."/>
            <person name="Zhang J.S."/>
            <person name="Tsai W.C."/>
            <person name="Van de Peer Y."/>
            <person name="Liu Z.J."/>
        </authorList>
    </citation>
    <scope>NUCLEOTIDE SEQUENCE</scope>
    <source>
        <strain evidence="4">CP</strain>
    </source>
</reference>
<name>A0AAV9CQE3_ACOCL</name>
<comment type="caution">
    <text evidence="4">The sequence shown here is derived from an EMBL/GenBank/DDBJ whole genome shotgun (WGS) entry which is preliminary data.</text>
</comment>
<evidence type="ECO:0000313" key="5">
    <source>
        <dbReference type="Proteomes" id="UP001180020"/>
    </source>
</evidence>
<evidence type="ECO:0008006" key="6">
    <source>
        <dbReference type="Google" id="ProtNLM"/>
    </source>
</evidence>
<dbReference type="Pfam" id="PF00646">
    <property type="entry name" value="F-box"/>
    <property type="match status" value="1"/>
</dbReference>
<dbReference type="InterPro" id="IPR005174">
    <property type="entry name" value="KIB1-4_b-propeller"/>
</dbReference>
<feature type="compositionally biased region" description="Basic residues" evidence="1">
    <location>
        <begin position="10"/>
        <end position="19"/>
    </location>
</feature>
<feature type="region of interest" description="Disordered" evidence="1">
    <location>
        <begin position="1"/>
        <end position="58"/>
    </location>
</feature>
<keyword evidence="5" id="KW-1185">Reference proteome</keyword>
<protein>
    <recommendedName>
        <fullName evidence="6">DUF295 domain-containing protein</fullName>
    </recommendedName>
</protein>
<reference evidence="4" key="2">
    <citation type="submission" date="2023-06" db="EMBL/GenBank/DDBJ databases">
        <authorList>
            <person name="Ma L."/>
            <person name="Liu K.-W."/>
            <person name="Li Z."/>
            <person name="Hsiao Y.-Y."/>
            <person name="Qi Y."/>
            <person name="Fu T."/>
            <person name="Tang G."/>
            <person name="Zhang D."/>
            <person name="Sun W.-H."/>
            <person name="Liu D.-K."/>
            <person name="Li Y."/>
            <person name="Chen G.-Z."/>
            <person name="Liu X.-D."/>
            <person name="Liao X.-Y."/>
            <person name="Jiang Y.-T."/>
            <person name="Yu X."/>
            <person name="Hao Y."/>
            <person name="Huang J."/>
            <person name="Zhao X.-W."/>
            <person name="Ke S."/>
            <person name="Chen Y.-Y."/>
            <person name="Wu W.-L."/>
            <person name="Hsu J.-L."/>
            <person name="Lin Y.-F."/>
            <person name="Huang M.-D."/>
            <person name="Li C.-Y."/>
            <person name="Huang L."/>
            <person name="Wang Z.-W."/>
            <person name="Zhao X."/>
            <person name="Zhong W.-Y."/>
            <person name="Peng D.-H."/>
            <person name="Ahmad S."/>
            <person name="Lan S."/>
            <person name="Zhang J.-S."/>
            <person name="Tsai W.-C."/>
            <person name="Van De Peer Y."/>
            <person name="Liu Z.-J."/>
        </authorList>
    </citation>
    <scope>NUCLEOTIDE SEQUENCE</scope>
    <source>
        <strain evidence="4">CP</strain>
        <tissue evidence="4">Leaves</tissue>
    </source>
</reference>
<dbReference type="EMBL" id="JAUJYO010000018">
    <property type="protein sequence ID" value="KAK1290448.1"/>
    <property type="molecule type" value="Genomic_DNA"/>
</dbReference>
<dbReference type="SUPFAM" id="SSF81383">
    <property type="entry name" value="F-box domain"/>
    <property type="match status" value="1"/>
</dbReference>
<proteinExistence type="predicted"/>
<feature type="domain" description="KIB1-4 beta-propeller" evidence="3">
    <location>
        <begin position="120"/>
        <end position="345"/>
    </location>
</feature>
<evidence type="ECO:0000259" key="2">
    <source>
        <dbReference type="Pfam" id="PF00646"/>
    </source>
</evidence>
<dbReference type="PANTHER" id="PTHR33110">
    <property type="entry name" value="F-BOX/KELCH-REPEAT PROTEIN-RELATED"/>
    <property type="match status" value="1"/>
</dbReference>
<dbReference type="InterPro" id="IPR036047">
    <property type="entry name" value="F-box-like_dom_sf"/>
</dbReference>
<organism evidence="4 5">
    <name type="scientific">Acorus calamus</name>
    <name type="common">Sweet flag</name>
    <dbReference type="NCBI Taxonomy" id="4465"/>
    <lineage>
        <taxon>Eukaryota</taxon>
        <taxon>Viridiplantae</taxon>
        <taxon>Streptophyta</taxon>
        <taxon>Embryophyta</taxon>
        <taxon>Tracheophyta</taxon>
        <taxon>Spermatophyta</taxon>
        <taxon>Magnoliopsida</taxon>
        <taxon>Liliopsida</taxon>
        <taxon>Acoraceae</taxon>
        <taxon>Acorus</taxon>
    </lineage>
</organism>